<keyword evidence="2" id="KW-1185">Reference proteome</keyword>
<proteinExistence type="predicted"/>
<sequence length="132" mass="15144">GSITRRQQNKQNSHRLQFKYAGNRESMTSLPHMMNCAAHEREEAKAKLALKALDRLSMTTVWNHGVEAIAPIIPKKSDVVTCIVEVGFVTVDLRWNVCLSLIMIHHPRTKDPKIYIALVYWNPKLRIRALVD</sequence>
<dbReference type="AlphaFoldDB" id="A0AAD5C5P3"/>
<dbReference type="Proteomes" id="UP001206925">
    <property type="component" value="Unassembled WGS sequence"/>
</dbReference>
<dbReference type="EMBL" id="JAMZMK010009449">
    <property type="protein sequence ID" value="KAI7735692.1"/>
    <property type="molecule type" value="Genomic_DNA"/>
</dbReference>
<evidence type="ECO:0000313" key="2">
    <source>
        <dbReference type="Proteomes" id="UP001206925"/>
    </source>
</evidence>
<organism evidence="1 2">
    <name type="scientific">Ambrosia artemisiifolia</name>
    <name type="common">Common ragweed</name>
    <dbReference type="NCBI Taxonomy" id="4212"/>
    <lineage>
        <taxon>Eukaryota</taxon>
        <taxon>Viridiplantae</taxon>
        <taxon>Streptophyta</taxon>
        <taxon>Embryophyta</taxon>
        <taxon>Tracheophyta</taxon>
        <taxon>Spermatophyta</taxon>
        <taxon>Magnoliopsida</taxon>
        <taxon>eudicotyledons</taxon>
        <taxon>Gunneridae</taxon>
        <taxon>Pentapetalae</taxon>
        <taxon>asterids</taxon>
        <taxon>campanulids</taxon>
        <taxon>Asterales</taxon>
        <taxon>Asteraceae</taxon>
        <taxon>Asteroideae</taxon>
        <taxon>Heliantheae alliance</taxon>
        <taxon>Heliantheae</taxon>
        <taxon>Ambrosia</taxon>
    </lineage>
</organism>
<reference evidence="1" key="1">
    <citation type="submission" date="2022-06" db="EMBL/GenBank/DDBJ databases">
        <title>Uncovering the hologenomic basis of an extraordinary plant invasion.</title>
        <authorList>
            <person name="Bieker V.C."/>
            <person name="Martin M.D."/>
            <person name="Gilbert T."/>
            <person name="Hodgins K."/>
            <person name="Battlay P."/>
            <person name="Petersen B."/>
            <person name="Wilson J."/>
        </authorList>
    </citation>
    <scope>NUCLEOTIDE SEQUENCE</scope>
    <source>
        <strain evidence="1">AA19_3_7</strain>
        <tissue evidence="1">Leaf</tissue>
    </source>
</reference>
<evidence type="ECO:0000313" key="1">
    <source>
        <dbReference type="EMBL" id="KAI7735692.1"/>
    </source>
</evidence>
<accession>A0AAD5C5P3</accession>
<comment type="caution">
    <text evidence="1">The sequence shown here is derived from an EMBL/GenBank/DDBJ whole genome shotgun (WGS) entry which is preliminary data.</text>
</comment>
<name>A0AAD5C5P3_AMBAR</name>
<feature type="non-terminal residue" evidence="1">
    <location>
        <position position="1"/>
    </location>
</feature>
<protein>
    <submittedName>
        <fullName evidence="1">Uncharacterized protein</fullName>
    </submittedName>
</protein>
<gene>
    <name evidence="1" type="ORF">M8C21_006022</name>
</gene>